<feature type="compositionally biased region" description="Polar residues" evidence="1">
    <location>
        <begin position="28"/>
        <end position="45"/>
    </location>
</feature>
<accession>A0A9E1GMT8</accession>
<evidence type="ECO:0000256" key="1">
    <source>
        <dbReference type="SAM" id="MobiDB-lite"/>
    </source>
</evidence>
<gene>
    <name evidence="2" type="ORF">KH315_13825</name>
</gene>
<feature type="compositionally biased region" description="Basic and acidic residues" evidence="1">
    <location>
        <begin position="1"/>
        <end position="10"/>
    </location>
</feature>
<protein>
    <recommendedName>
        <fullName evidence="4">DUF4355 domain-containing protein</fullName>
    </recommendedName>
</protein>
<reference evidence="2" key="1">
    <citation type="submission" date="2021-02" db="EMBL/GenBank/DDBJ databases">
        <title>Infant gut strain persistence is associated with maternal origin, phylogeny, and functional potential including surface adhesion and iron acquisition.</title>
        <authorList>
            <person name="Lou Y.C."/>
        </authorList>
    </citation>
    <scope>NUCLEOTIDE SEQUENCE</scope>
    <source>
        <strain evidence="2">L2_039_000G1_dasL2_039_000G1_maxbin2.maxbin.077</strain>
    </source>
</reference>
<evidence type="ECO:0000313" key="3">
    <source>
        <dbReference type="Proteomes" id="UP000811365"/>
    </source>
</evidence>
<organism evidence="2 3">
    <name type="scientific">Faecalibacterium prausnitzii</name>
    <dbReference type="NCBI Taxonomy" id="853"/>
    <lineage>
        <taxon>Bacteria</taxon>
        <taxon>Bacillati</taxon>
        <taxon>Bacillota</taxon>
        <taxon>Clostridia</taxon>
        <taxon>Eubacteriales</taxon>
        <taxon>Oscillospiraceae</taxon>
        <taxon>Faecalibacterium</taxon>
    </lineage>
</organism>
<feature type="region of interest" description="Disordered" evidence="1">
    <location>
        <begin position="1"/>
        <end position="72"/>
    </location>
</feature>
<name>A0A9E1GMT8_9FIRM</name>
<evidence type="ECO:0008006" key="4">
    <source>
        <dbReference type="Google" id="ProtNLM"/>
    </source>
</evidence>
<evidence type="ECO:0000313" key="2">
    <source>
        <dbReference type="EMBL" id="MBS6623208.1"/>
    </source>
</evidence>
<feature type="region of interest" description="Disordered" evidence="1">
    <location>
        <begin position="207"/>
        <end position="228"/>
    </location>
</feature>
<dbReference type="Proteomes" id="UP000811365">
    <property type="component" value="Unassembled WGS sequence"/>
</dbReference>
<dbReference type="EMBL" id="JAGZYH010000078">
    <property type="protein sequence ID" value="MBS6623208.1"/>
    <property type="molecule type" value="Genomic_DNA"/>
</dbReference>
<proteinExistence type="predicted"/>
<sequence>MFEETLEQHTAEQQTAPEGEGNIEEPSEGSTNEEGQEGGQSQTKPTGEDGGQGGAEPRQEQPQVSPEVIQALQNQLFRQMVGNIPNPETGKPFENPAEFSAWRQKAETAQRARQAGMEPDQYQKIAEEAARRIKQTDPEVLGMRAQLEQFQRRQMEETFSRDMAAIKAAYPDEQAKSVMDLGEDYMALMATGQLDAVGAYEAIRRKRNAGRKQPPSMGAVATGGNEPKTFYTRDEVARMTPAEVEKNLDAINKSMAKWK</sequence>
<dbReference type="AlphaFoldDB" id="A0A9E1GMT8"/>
<comment type="caution">
    <text evidence="2">The sequence shown here is derived from an EMBL/GenBank/DDBJ whole genome shotgun (WGS) entry which is preliminary data.</text>
</comment>